<dbReference type="PANTHER" id="PTHR12147:SF26">
    <property type="entry name" value="PEPTIDASE M28 DOMAIN-CONTAINING PROTEIN"/>
    <property type="match status" value="1"/>
</dbReference>
<evidence type="ECO:0000256" key="2">
    <source>
        <dbReference type="ARBA" id="ARBA00005634"/>
    </source>
</evidence>
<dbReference type="SUPFAM" id="SSF52025">
    <property type="entry name" value="PA domain"/>
    <property type="match status" value="1"/>
</dbReference>
<dbReference type="GO" id="GO:0046872">
    <property type="term" value="F:metal ion binding"/>
    <property type="evidence" value="ECO:0007669"/>
    <property type="project" value="UniProtKB-KW"/>
</dbReference>
<protein>
    <recommendedName>
        <fullName evidence="7">Peptide hydrolase</fullName>
        <ecNumber evidence="7">3.4.-.-</ecNumber>
    </recommendedName>
</protein>
<dbReference type="OrthoDB" id="10013407at2759"/>
<reference evidence="10 11" key="1">
    <citation type="submission" date="2020-01" db="EMBL/GenBank/DDBJ databases">
        <title>Identification and distribution of gene clusters putatively required for synthesis of sphingolipid metabolism inhibitors in phylogenetically diverse species of the filamentous fungus Fusarium.</title>
        <authorList>
            <person name="Kim H.-S."/>
            <person name="Busman M."/>
            <person name="Brown D.W."/>
            <person name="Divon H."/>
            <person name="Uhlig S."/>
            <person name="Proctor R.H."/>
        </authorList>
    </citation>
    <scope>NUCLEOTIDE SEQUENCE [LARGE SCALE GENOMIC DNA]</scope>
    <source>
        <strain evidence="10 11">NRRL 20459</strain>
    </source>
</reference>
<evidence type="ECO:0000256" key="5">
    <source>
        <dbReference type="ARBA" id="ARBA00022801"/>
    </source>
</evidence>
<accession>A0A8H4NWL4</accession>
<dbReference type="Gene3D" id="3.40.630.10">
    <property type="entry name" value="Zn peptidases"/>
    <property type="match status" value="1"/>
</dbReference>
<dbReference type="Gene3D" id="3.50.30.30">
    <property type="match status" value="1"/>
</dbReference>
<dbReference type="InterPro" id="IPR046450">
    <property type="entry name" value="PA_dom_sf"/>
</dbReference>
<keyword evidence="11" id="KW-1185">Reference proteome</keyword>
<comment type="caution">
    <text evidence="10">The sequence shown here is derived from an EMBL/GenBank/DDBJ whole genome shotgun (WGS) entry which is preliminary data.</text>
</comment>
<dbReference type="SUPFAM" id="SSF53187">
    <property type="entry name" value="Zn-dependent exopeptidases"/>
    <property type="match status" value="1"/>
</dbReference>
<evidence type="ECO:0000256" key="4">
    <source>
        <dbReference type="ARBA" id="ARBA00022723"/>
    </source>
</evidence>
<evidence type="ECO:0000256" key="7">
    <source>
        <dbReference type="RuleBase" id="RU361240"/>
    </source>
</evidence>
<dbReference type="GO" id="GO:0006508">
    <property type="term" value="P:proteolysis"/>
    <property type="evidence" value="ECO:0007669"/>
    <property type="project" value="UniProtKB-KW"/>
</dbReference>
<dbReference type="AlphaFoldDB" id="A0A8H4NWL4"/>
<keyword evidence="4 7" id="KW-0479">Metal-binding</keyword>
<dbReference type="GO" id="GO:0004177">
    <property type="term" value="F:aminopeptidase activity"/>
    <property type="evidence" value="ECO:0007669"/>
    <property type="project" value="UniProtKB-KW"/>
</dbReference>
<gene>
    <name evidence="10" type="ORF">FALBO_16836</name>
</gene>
<dbReference type="InterPro" id="IPR007484">
    <property type="entry name" value="Peptidase_M28"/>
</dbReference>
<dbReference type="InterPro" id="IPR003137">
    <property type="entry name" value="PA_domain"/>
</dbReference>
<dbReference type="Proteomes" id="UP000554235">
    <property type="component" value="Unassembled WGS sequence"/>
</dbReference>
<comment type="similarity">
    <text evidence="2">Belongs to the peptidase M28 family. M28B subfamily.</text>
</comment>
<sequence length="496" mass="53250">MRIGSSITALLSLSGVAVAKPRHKLESHRFQSDIKEKNLMSNLQDLNDLAFKNGGNRAFGLPGYAASVDYVYNRLSKIKGIKAWKQNFPALFAFVDSIELTVDDESLYVYGLTYSPSTSEEGITAEVALGPEGAAGCDAASYDGLDVKGKIVLVQRFRCPTGGTLAGRVIPAAAAGAAAVIIYHDLTTKPTAGSLSQPNPEKFVPAGFIHLADGEKIKERIEAGETVTAHFQQSQTIEERITQNVFAETLGGDPRNVIMLGAHLDSVQAGPGINDDGSGTSLILELVTALSKYKTKNKIRFGWWGAEENGLLGSKYYVSNLDAKEVNKLLIYLNFDMVSKGFFGVADTDGSSHGVAAPRGSEVTEKLWIDYYTSKGLTVTPAVLTNGSDYASFWQILSKPFGFLHTGTAVEQDPCYHQACDTIDNPDPKTLAINAKAAAHILAVLDNKGTKLIPKTKVTDASLKKLQTRSVGPDLAKIPELEAMGVRHLGCGLHDL</sequence>
<evidence type="ECO:0000256" key="6">
    <source>
        <dbReference type="ARBA" id="ARBA00022833"/>
    </source>
</evidence>
<evidence type="ECO:0000313" key="11">
    <source>
        <dbReference type="Proteomes" id="UP000554235"/>
    </source>
</evidence>
<evidence type="ECO:0000313" key="10">
    <source>
        <dbReference type="EMBL" id="KAF4448173.1"/>
    </source>
</evidence>
<name>A0A8H4NWL4_9HYPO</name>
<feature type="chain" id="PRO_5034997376" description="Peptide hydrolase" evidence="7">
    <location>
        <begin position="20"/>
        <end position="496"/>
    </location>
</feature>
<organism evidence="10 11">
    <name type="scientific">Fusarium albosuccineum</name>
    <dbReference type="NCBI Taxonomy" id="1237068"/>
    <lineage>
        <taxon>Eukaryota</taxon>
        <taxon>Fungi</taxon>
        <taxon>Dikarya</taxon>
        <taxon>Ascomycota</taxon>
        <taxon>Pezizomycotina</taxon>
        <taxon>Sordariomycetes</taxon>
        <taxon>Hypocreomycetidae</taxon>
        <taxon>Hypocreales</taxon>
        <taxon>Nectriaceae</taxon>
        <taxon>Fusarium</taxon>
        <taxon>Fusarium decemcellulare species complex</taxon>
    </lineage>
</organism>
<comment type="cofactor">
    <cofactor evidence="1">
        <name>Zn(2+)</name>
        <dbReference type="ChEBI" id="CHEBI:29105"/>
    </cofactor>
</comment>
<keyword evidence="6 7" id="KW-0862">Zinc</keyword>
<dbReference type="Pfam" id="PF02225">
    <property type="entry name" value="PA"/>
    <property type="match status" value="1"/>
</dbReference>
<evidence type="ECO:0000256" key="1">
    <source>
        <dbReference type="ARBA" id="ARBA00001947"/>
    </source>
</evidence>
<keyword evidence="3 7" id="KW-0645">Protease</keyword>
<evidence type="ECO:0000259" key="8">
    <source>
        <dbReference type="Pfam" id="PF02225"/>
    </source>
</evidence>
<dbReference type="EMBL" id="JAADYS010003342">
    <property type="protein sequence ID" value="KAF4448173.1"/>
    <property type="molecule type" value="Genomic_DNA"/>
</dbReference>
<evidence type="ECO:0000256" key="3">
    <source>
        <dbReference type="ARBA" id="ARBA00022670"/>
    </source>
</evidence>
<dbReference type="PANTHER" id="PTHR12147">
    <property type="entry name" value="METALLOPEPTIDASE M28 FAMILY MEMBER"/>
    <property type="match status" value="1"/>
</dbReference>
<dbReference type="GO" id="GO:0008235">
    <property type="term" value="F:metalloexopeptidase activity"/>
    <property type="evidence" value="ECO:0007669"/>
    <property type="project" value="InterPro"/>
</dbReference>
<keyword evidence="7" id="KW-0732">Signal</keyword>
<dbReference type="Pfam" id="PF04389">
    <property type="entry name" value="Peptidase_M28"/>
    <property type="match status" value="1"/>
</dbReference>
<feature type="domain" description="PA" evidence="8">
    <location>
        <begin position="124"/>
        <end position="217"/>
    </location>
</feature>
<feature type="signal peptide" evidence="7">
    <location>
        <begin position="1"/>
        <end position="19"/>
    </location>
</feature>
<feature type="domain" description="Peptidase M28" evidence="9">
    <location>
        <begin position="244"/>
        <end position="440"/>
    </location>
</feature>
<dbReference type="EC" id="3.4.-.-" evidence="7"/>
<keyword evidence="10" id="KW-0031">Aminopeptidase</keyword>
<proteinExistence type="inferred from homology"/>
<keyword evidence="5 7" id="KW-0378">Hydrolase</keyword>
<dbReference type="CDD" id="cd04816">
    <property type="entry name" value="PA_SaNapH_like"/>
    <property type="match status" value="1"/>
</dbReference>
<dbReference type="InterPro" id="IPR045175">
    <property type="entry name" value="M28_fam"/>
</dbReference>
<evidence type="ECO:0000259" key="9">
    <source>
        <dbReference type="Pfam" id="PF04389"/>
    </source>
</evidence>